<accession>A0A0U1NWG0</accession>
<evidence type="ECO:0000313" key="1">
    <source>
        <dbReference type="EMBL" id="CRK82345.1"/>
    </source>
</evidence>
<reference evidence="2" key="1">
    <citation type="submission" date="2015-05" db="EMBL/GenBank/DDBJ databases">
        <authorList>
            <person name="Urmite Genomes"/>
        </authorList>
    </citation>
    <scope>NUCLEOTIDE SEQUENCE [LARGE SCALE GENOMIC DNA]</scope>
    <source>
        <strain evidence="2">LF1</strain>
    </source>
</reference>
<organism evidence="1 2">
    <name type="scientific">Neobacillus massiliamazoniensis</name>
    <dbReference type="NCBI Taxonomy" id="1499688"/>
    <lineage>
        <taxon>Bacteria</taxon>
        <taxon>Bacillati</taxon>
        <taxon>Bacillota</taxon>
        <taxon>Bacilli</taxon>
        <taxon>Bacillales</taxon>
        <taxon>Bacillaceae</taxon>
        <taxon>Neobacillus</taxon>
    </lineage>
</organism>
<sequence length="193" mass="22975">MLKDKVQQYISENKAVFKEEKEYAEKHQLIENLQLEERDPGERIVDAYIERCDKQTENMIRQESSEFLAQPLVYLKKHKNEFIYLESQWFDFVRVDAVSLEVDDVFGTYDVMLGLRLQKKLSDPIREYLNHHLQGDEAKYDLLFSQEDGLWDLNFALNDVDGYDESISIGEGLQLIYRFLFKLVEAIEVYEER</sequence>
<dbReference type="EMBL" id="CVRB01000002">
    <property type="protein sequence ID" value="CRK82345.1"/>
    <property type="molecule type" value="Genomic_DNA"/>
</dbReference>
<proteinExistence type="predicted"/>
<name>A0A0U1NWG0_9BACI</name>
<dbReference type="RefSeq" id="WP_090634222.1">
    <property type="nucleotide sequence ID" value="NZ_CVRB01000002.1"/>
</dbReference>
<dbReference type="STRING" id="1499688.BN000_02269"/>
<evidence type="ECO:0000313" key="2">
    <source>
        <dbReference type="Proteomes" id="UP000199087"/>
    </source>
</evidence>
<gene>
    <name evidence="1" type="ORF">BN000_02269</name>
</gene>
<dbReference type="Proteomes" id="UP000199087">
    <property type="component" value="Unassembled WGS sequence"/>
</dbReference>
<protein>
    <recommendedName>
        <fullName evidence="3">Branched-chain amino acid aminotransferase</fullName>
    </recommendedName>
</protein>
<keyword evidence="2" id="KW-1185">Reference proteome</keyword>
<dbReference type="AlphaFoldDB" id="A0A0U1NWG0"/>
<evidence type="ECO:0008006" key="3">
    <source>
        <dbReference type="Google" id="ProtNLM"/>
    </source>
</evidence>
<dbReference type="OrthoDB" id="2436979at2"/>